<name>A0AA38RGN2_9PEZI</name>
<feature type="transmembrane region" description="Helical" evidence="6">
    <location>
        <begin position="342"/>
        <end position="364"/>
    </location>
</feature>
<feature type="transmembrane region" description="Helical" evidence="6">
    <location>
        <begin position="425"/>
        <end position="444"/>
    </location>
</feature>
<keyword evidence="2" id="KW-0813">Transport</keyword>
<feature type="transmembrane region" description="Helical" evidence="6">
    <location>
        <begin position="286"/>
        <end position="311"/>
    </location>
</feature>
<accession>A0AA38RGN2</accession>
<dbReference type="Proteomes" id="UP001174694">
    <property type="component" value="Unassembled WGS sequence"/>
</dbReference>
<dbReference type="Gene3D" id="1.20.1740.10">
    <property type="entry name" value="Amino acid/polyamine transporter I"/>
    <property type="match status" value="1"/>
</dbReference>
<protein>
    <submittedName>
        <fullName evidence="7">APC amino acid permease</fullName>
    </submittedName>
</protein>
<dbReference type="EMBL" id="JANBVO010000039">
    <property type="protein sequence ID" value="KAJ9136644.1"/>
    <property type="molecule type" value="Genomic_DNA"/>
</dbReference>
<feature type="transmembrane region" description="Helical" evidence="6">
    <location>
        <begin position="398"/>
        <end position="419"/>
    </location>
</feature>
<organism evidence="7 8">
    <name type="scientific">Pleurostoma richardsiae</name>
    <dbReference type="NCBI Taxonomy" id="41990"/>
    <lineage>
        <taxon>Eukaryota</taxon>
        <taxon>Fungi</taxon>
        <taxon>Dikarya</taxon>
        <taxon>Ascomycota</taxon>
        <taxon>Pezizomycotina</taxon>
        <taxon>Sordariomycetes</taxon>
        <taxon>Sordariomycetidae</taxon>
        <taxon>Calosphaeriales</taxon>
        <taxon>Pleurostomataceae</taxon>
        <taxon>Pleurostoma</taxon>
    </lineage>
</organism>
<evidence type="ECO:0000256" key="4">
    <source>
        <dbReference type="ARBA" id="ARBA00022989"/>
    </source>
</evidence>
<evidence type="ECO:0000256" key="2">
    <source>
        <dbReference type="ARBA" id="ARBA00022448"/>
    </source>
</evidence>
<evidence type="ECO:0000313" key="8">
    <source>
        <dbReference type="Proteomes" id="UP001174694"/>
    </source>
</evidence>
<feature type="transmembrane region" description="Helical" evidence="6">
    <location>
        <begin position="180"/>
        <end position="200"/>
    </location>
</feature>
<feature type="transmembrane region" description="Helical" evidence="6">
    <location>
        <begin position="252"/>
        <end position="274"/>
    </location>
</feature>
<reference evidence="7" key="1">
    <citation type="submission" date="2022-07" db="EMBL/GenBank/DDBJ databases">
        <title>Fungi with potential for degradation of polypropylene.</title>
        <authorList>
            <person name="Gostincar C."/>
        </authorList>
    </citation>
    <scope>NUCLEOTIDE SEQUENCE</scope>
    <source>
        <strain evidence="7">EXF-13308</strain>
    </source>
</reference>
<gene>
    <name evidence="7" type="ORF">NKR23_g9689</name>
</gene>
<evidence type="ECO:0000313" key="7">
    <source>
        <dbReference type="EMBL" id="KAJ9136644.1"/>
    </source>
</evidence>
<dbReference type="PANTHER" id="PTHR45649:SF6">
    <property type="entry name" value="GABA-SPECIFIC PERMEASE"/>
    <property type="match status" value="1"/>
</dbReference>
<feature type="transmembrane region" description="Helical" evidence="6">
    <location>
        <begin position="456"/>
        <end position="480"/>
    </location>
</feature>
<sequence>MATAAPTSAADSAPAEAPAHHAHLTTAVDGVVLSSEADAELLAKMGYKQELKRNFRAIEVFGIAFSIMGLLPSIASTLSFSIPAGPAGMVWSWFLASGCIFVVGLAMADLGSAMPTTGGLYWWTHYFSSPKTRNYLCFLVGYSNSLGLIGGLCSIDYGFALMFCSVIVIARDGNWEASSGIVYVVFLVTVITHGILASTLSKIMGRFQSFSVLMQIALILATIIAVPVGMANKRNDGHFIFAHVENLTTWPTGWTFMLAWLSPIWTIGAFDSCVHMAEEASNAAKAVPMGILASIGMCWGLGFVIVIVLAACIDPDLSNVLGSVYGQPMAQIYYDALGKHGAMGFMAFLFICQYLMGVSITVAASRQMWAFSRDGALPFSSFFRPISKTFGYIPLRTVWGAVFVAVILGLLCLIAPAAASALFSLAVAGNNLAWGLPIFARAVWGQHKFTPGPFHTGRFSIPIAWAAIAFLVFGILLAMFPVGGPDPSPDSMNYTVVINMAVWGGATVYYFVNARKWFTGPRTTLEDVEEVTGQALTEEQRRELMNEGVLVGEETSDSHGEKHVAKE</sequence>
<comment type="caution">
    <text evidence="7">The sequence shown here is derived from an EMBL/GenBank/DDBJ whole genome shotgun (WGS) entry which is preliminary data.</text>
</comment>
<dbReference type="PANTHER" id="PTHR45649">
    <property type="entry name" value="AMINO-ACID PERMEASE BAT1"/>
    <property type="match status" value="1"/>
</dbReference>
<feature type="transmembrane region" description="Helical" evidence="6">
    <location>
        <begin position="212"/>
        <end position="232"/>
    </location>
</feature>
<dbReference type="GO" id="GO:0016020">
    <property type="term" value="C:membrane"/>
    <property type="evidence" value="ECO:0007669"/>
    <property type="project" value="UniProtKB-SubCell"/>
</dbReference>
<comment type="subcellular location">
    <subcellularLocation>
        <location evidence="1">Membrane</location>
        <topology evidence="1">Multi-pass membrane protein</topology>
    </subcellularLocation>
</comment>
<proteinExistence type="predicted"/>
<keyword evidence="8" id="KW-1185">Reference proteome</keyword>
<evidence type="ECO:0000256" key="3">
    <source>
        <dbReference type="ARBA" id="ARBA00022692"/>
    </source>
</evidence>
<dbReference type="AlphaFoldDB" id="A0AA38RGN2"/>
<dbReference type="Pfam" id="PF13520">
    <property type="entry name" value="AA_permease_2"/>
    <property type="match status" value="1"/>
</dbReference>
<keyword evidence="5 6" id="KW-0472">Membrane</keyword>
<keyword evidence="3 6" id="KW-0812">Transmembrane</keyword>
<keyword evidence="4 6" id="KW-1133">Transmembrane helix</keyword>
<evidence type="ECO:0000256" key="6">
    <source>
        <dbReference type="SAM" id="Phobius"/>
    </source>
</evidence>
<evidence type="ECO:0000256" key="1">
    <source>
        <dbReference type="ARBA" id="ARBA00004141"/>
    </source>
</evidence>
<dbReference type="GO" id="GO:0022857">
    <property type="term" value="F:transmembrane transporter activity"/>
    <property type="evidence" value="ECO:0007669"/>
    <property type="project" value="InterPro"/>
</dbReference>
<feature type="transmembrane region" description="Helical" evidence="6">
    <location>
        <begin position="135"/>
        <end position="168"/>
    </location>
</feature>
<dbReference type="PIRSF" id="PIRSF006060">
    <property type="entry name" value="AA_transporter"/>
    <property type="match status" value="1"/>
</dbReference>
<feature type="transmembrane region" description="Helical" evidence="6">
    <location>
        <begin position="90"/>
        <end position="123"/>
    </location>
</feature>
<feature type="transmembrane region" description="Helical" evidence="6">
    <location>
        <begin position="492"/>
        <end position="512"/>
    </location>
</feature>
<feature type="transmembrane region" description="Helical" evidence="6">
    <location>
        <begin position="57"/>
        <end position="78"/>
    </location>
</feature>
<evidence type="ECO:0000256" key="5">
    <source>
        <dbReference type="ARBA" id="ARBA00023136"/>
    </source>
</evidence>
<dbReference type="InterPro" id="IPR002293">
    <property type="entry name" value="AA/rel_permease1"/>
</dbReference>